<feature type="compositionally biased region" description="Basic residues" evidence="1">
    <location>
        <begin position="1"/>
        <end position="16"/>
    </location>
</feature>
<keyword evidence="2" id="KW-0472">Membrane</keyword>
<accession>K5WXE3</accession>
<dbReference type="eggNOG" id="ENOG502QV5H">
    <property type="taxonomic scope" value="Eukaryota"/>
</dbReference>
<dbReference type="PANTHER" id="PTHR10039">
    <property type="entry name" value="AMELOGENIN"/>
    <property type="match status" value="1"/>
</dbReference>
<gene>
    <name evidence="3" type="ORF">AGABI1DRAFT_95001</name>
</gene>
<keyword evidence="4" id="KW-1185">Reference proteome</keyword>
<sequence>MKPWLKRKFTKTRTKRTAPNLQLDPANGNLSLPWRKKSPLKRNQGHRGSETATGSAPPSIVIVSESSEATETHGGAMEVGNTRNGALNYAARSSTTSSVHNETHSIGRSEYEACQVNTIASGGFLNNTHDFVVKDSILVDQSTNITNHGVGDKASTAKKLLLEHIIPGAAHDSSARDPPPQCHPGTRIKINERIVAWFYDEIKQELILWISGPAGVGKSAIVQTFAEALAFDKCLGASEQFRAFIVEPFVENKVRAGGKAWGIILDGLDELDKRDRQREIIQLITTFVRDHPNVPLVWVISSRPEPHITNTFKQRRLSYKFKEEYVPIDSPEACQDVERFLRSSVKDIQQVDFPHIVAEGWPEETKIVKLANAASGLFAFADVAIRFIRDPDFADPTSRLDEVIAGVDGYRAASTDDQPFAHLDALYTLILTRISSKMWPTTQRVLGVVATSILYSKINCVRGLSVVLGLPLSKVYAAINDLYSLLDAPPLVDVYKKQFRFHHASFLDFLRDPARSKKFHTSKENAVIDVNESCHRLWFDFKRKSVPGPSGASYNGDGRSTIGINCLRFYVKSIPALYITFLVRSTCLLIFGLTFGSLNFRHIGKNSQVGNLLGKSNYKISA</sequence>
<name>K5WXE3_AGABU</name>
<evidence type="ECO:0008006" key="5">
    <source>
        <dbReference type="Google" id="ProtNLM"/>
    </source>
</evidence>
<feature type="region of interest" description="Disordered" evidence="1">
    <location>
        <begin position="1"/>
        <end position="57"/>
    </location>
</feature>
<dbReference type="GeneID" id="18832597"/>
<reference evidence="4" key="1">
    <citation type="journal article" date="2012" name="Proc. Natl. Acad. Sci. U.S.A.">
        <title>Genome sequence of the button mushroom Agaricus bisporus reveals mechanisms governing adaptation to a humic-rich ecological niche.</title>
        <authorList>
            <person name="Morin E."/>
            <person name="Kohler A."/>
            <person name="Baker A.R."/>
            <person name="Foulongne-Oriol M."/>
            <person name="Lombard V."/>
            <person name="Nagy L.G."/>
            <person name="Ohm R.A."/>
            <person name="Patyshakuliyeva A."/>
            <person name="Brun A."/>
            <person name="Aerts A.L."/>
            <person name="Bailey A.M."/>
            <person name="Billette C."/>
            <person name="Coutinho P.M."/>
            <person name="Deakin G."/>
            <person name="Doddapaneni H."/>
            <person name="Floudas D."/>
            <person name="Grimwood J."/>
            <person name="Hilden K."/>
            <person name="Kuees U."/>
            <person name="LaButti K.M."/>
            <person name="Lapidus A."/>
            <person name="Lindquist E.A."/>
            <person name="Lucas S.M."/>
            <person name="Murat C."/>
            <person name="Riley R.W."/>
            <person name="Salamov A.A."/>
            <person name="Schmutz J."/>
            <person name="Subramanian V."/>
            <person name="Woesten H.A.B."/>
            <person name="Xu J."/>
            <person name="Eastwood D.C."/>
            <person name="Foster G.D."/>
            <person name="Sonnenberg A.S."/>
            <person name="Cullen D."/>
            <person name="de Vries R.P."/>
            <person name="Lundell T."/>
            <person name="Hibbett D.S."/>
            <person name="Henrissat B."/>
            <person name="Burton K.S."/>
            <person name="Kerrigan R.W."/>
            <person name="Challen M.P."/>
            <person name="Grigoriev I.V."/>
            <person name="Martin F."/>
        </authorList>
    </citation>
    <scope>NUCLEOTIDE SEQUENCE [LARGE SCALE GENOMIC DNA]</scope>
    <source>
        <strain evidence="4">JB137-S8 / ATCC MYA-4627 / FGSC 10392</strain>
    </source>
</reference>
<feature type="compositionally biased region" description="Basic residues" evidence="1">
    <location>
        <begin position="34"/>
        <end position="45"/>
    </location>
</feature>
<dbReference type="OMA" id="TNHGVGD"/>
<dbReference type="InParanoid" id="K5WXE3"/>
<evidence type="ECO:0000313" key="4">
    <source>
        <dbReference type="Proteomes" id="UP000008493"/>
    </source>
</evidence>
<keyword evidence="2" id="KW-1133">Transmembrane helix</keyword>
<dbReference type="EMBL" id="JH971416">
    <property type="protein sequence ID" value="EKM75247.1"/>
    <property type="molecule type" value="Genomic_DNA"/>
</dbReference>
<dbReference type="InterPro" id="IPR027417">
    <property type="entry name" value="P-loop_NTPase"/>
</dbReference>
<feature type="transmembrane region" description="Helical" evidence="2">
    <location>
        <begin position="576"/>
        <end position="598"/>
    </location>
</feature>
<evidence type="ECO:0000256" key="1">
    <source>
        <dbReference type="SAM" id="MobiDB-lite"/>
    </source>
</evidence>
<evidence type="ECO:0000313" key="3">
    <source>
        <dbReference type="EMBL" id="EKM75247.1"/>
    </source>
</evidence>
<keyword evidence="2" id="KW-0812">Transmembrane</keyword>
<dbReference type="RefSeq" id="XP_007334071.1">
    <property type="nucleotide sequence ID" value="XM_007334009.1"/>
</dbReference>
<dbReference type="SUPFAM" id="SSF52540">
    <property type="entry name" value="P-loop containing nucleoside triphosphate hydrolases"/>
    <property type="match status" value="1"/>
</dbReference>
<proteinExistence type="predicted"/>
<dbReference type="AlphaFoldDB" id="K5WXE3"/>
<dbReference type="HOGENOM" id="CLU_439375_0_0_1"/>
<protein>
    <recommendedName>
        <fullName evidence="5">NACHT domain-containing protein</fullName>
    </recommendedName>
</protein>
<organism evidence="3 4">
    <name type="scientific">Agaricus bisporus var. burnettii (strain JB137-S8 / ATCC MYA-4627 / FGSC 10392)</name>
    <name type="common">White button mushroom</name>
    <dbReference type="NCBI Taxonomy" id="597362"/>
    <lineage>
        <taxon>Eukaryota</taxon>
        <taxon>Fungi</taxon>
        <taxon>Dikarya</taxon>
        <taxon>Basidiomycota</taxon>
        <taxon>Agaricomycotina</taxon>
        <taxon>Agaricomycetes</taxon>
        <taxon>Agaricomycetidae</taxon>
        <taxon>Agaricales</taxon>
        <taxon>Agaricineae</taxon>
        <taxon>Agaricaceae</taxon>
        <taxon>Agaricus</taxon>
    </lineage>
</organism>
<evidence type="ECO:0000256" key="2">
    <source>
        <dbReference type="SAM" id="Phobius"/>
    </source>
</evidence>
<dbReference type="KEGG" id="abp:AGABI1DRAFT95001"/>
<dbReference type="PANTHER" id="PTHR10039:SF14">
    <property type="entry name" value="NACHT DOMAIN-CONTAINING PROTEIN"/>
    <property type="match status" value="1"/>
</dbReference>
<dbReference type="Proteomes" id="UP000008493">
    <property type="component" value="Unassembled WGS sequence"/>
</dbReference>